<reference evidence="8" key="1">
    <citation type="submission" date="2022-11" db="UniProtKB">
        <authorList>
            <consortium name="WormBaseParasite"/>
        </authorList>
    </citation>
    <scope>IDENTIFICATION</scope>
</reference>
<accession>A0A914CKZ1</accession>
<keyword evidence="3 5" id="KW-1133">Transmembrane helix</keyword>
<evidence type="ECO:0000256" key="4">
    <source>
        <dbReference type="ARBA" id="ARBA00023136"/>
    </source>
</evidence>
<evidence type="ECO:0000259" key="6">
    <source>
        <dbReference type="PROSITE" id="PS50262"/>
    </source>
</evidence>
<dbReference type="InterPro" id="IPR000276">
    <property type="entry name" value="GPCR_Rhodpsn"/>
</dbReference>
<dbReference type="PROSITE" id="PS50262">
    <property type="entry name" value="G_PROTEIN_RECEP_F1_2"/>
    <property type="match status" value="1"/>
</dbReference>
<feature type="transmembrane region" description="Helical" evidence="5">
    <location>
        <begin position="49"/>
        <end position="71"/>
    </location>
</feature>
<dbReference type="PANTHER" id="PTHR23360">
    <property type="entry name" value="G-PROTEIN COUPLED RECEPTORS FAMILY 1 PROFILE DOMAIN-CONTAINING PROTEIN-RELATED"/>
    <property type="match status" value="1"/>
</dbReference>
<feature type="domain" description="G-protein coupled receptors family 1 profile" evidence="6">
    <location>
        <begin position="31"/>
        <end position="184"/>
    </location>
</feature>
<dbReference type="AlphaFoldDB" id="A0A914CKZ1"/>
<evidence type="ECO:0000256" key="5">
    <source>
        <dbReference type="SAM" id="Phobius"/>
    </source>
</evidence>
<sequence length="184" mass="20866">MASNTTPFDTYSSVLSVCYTYSALGFLAVCCNLFVLLVYISKSSIRTRYVLFCFIALADLINGLGFLMTGIKRSFKIWALNNSTEFPITYRYQCALEFNTTFMLVGSQWPALLISILGVERFIAVTFPRKYFEISKHYLSISLTSLVLVTFSLFLALFMGIILQRNDLGAYLCTMTASYGWEYS</sequence>
<dbReference type="WBParaSite" id="ACRNAN_scaffold11766.g26547.t1">
    <property type="protein sequence ID" value="ACRNAN_scaffold11766.g26547.t1"/>
    <property type="gene ID" value="ACRNAN_scaffold11766.g26547"/>
</dbReference>
<keyword evidence="4 5" id="KW-0472">Membrane</keyword>
<keyword evidence="2 5" id="KW-0812">Transmembrane</keyword>
<name>A0A914CKZ1_9BILA</name>
<feature type="transmembrane region" description="Helical" evidence="5">
    <location>
        <begin position="20"/>
        <end position="40"/>
    </location>
</feature>
<feature type="transmembrane region" description="Helical" evidence="5">
    <location>
        <begin position="139"/>
        <end position="162"/>
    </location>
</feature>
<dbReference type="InterPro" id="IPR047130">
    <property type="entry name" value="7TM_GPCR_Srsx_nematod"/>
</dbReference>
<dbReference type="PROSITE" id="PS00237">
    <property type="entry name" value="G_PROTEIN_RECEP_F1_1"/>
    <property type="match status" value="1"/>
</dbReference>
<dbReference type="Proteomes" id="UP000887540">
    <property type="component" value="Unplaced"/>
</dbReference>
<keyword evidence="7" id="KW-1185">Reference proteome</keyword>
<organism evidence="7 8">
    <name type="scientific">Acrobeloides nanus</name>
    <dbReference type="NCBI Taxonomy" id="290746"/>
    <lineage>
        <taxon>Eukaryota</taxon>
        <taxon>Metazoa</taxon>
        <taxon>Ecdysozoa</taxon>
        <taxon>Nematoda</taxon>
        <taxon>Chromadorea</taxon>
        <taxon>Rhabditida</taxon>
        <taxon>Tylenchina</taxon>
        <taxon>Cephalobomorpha</taxon>
        <taxon>Cephaloboidea</taxon>
        <taxon>Cephalobidae</taxon>
        <taxon>Acrobeloides</taxon>
    </lineage>
</organism>
<comment type="subcellular location">
    <subcellularLocation>
        <location evidence="1">Membrane</location>
    </subcellularLocation>
</comment>
<evidence type="ECO:0000256" key="1">
    <source>
        <dbReference type="ARBA" id="ARBA00004370"/>
    </source>
</evidence>
<dbReference type="SUPFAM" id="SSF81321">
    <property type="entry name" value="Family A G protein-coupled receptor-like"/>
    <property type="match status" value="1"/>
</dbReference>
<dbReference type="GO" id="GO:0004930">
    <property type="term" value="F:G protein-coupled receptor activity"/>
    <property type="evidence" value="ECO:0007669"/>
    <property type="project" value="InterPro"/>
</dbReference>
<dbReference type="InterPro" id="IPR017452">
    <property type="entry name" value="GPCR_Rhodpsn_7TM"/>
</dbReference>
<proteinExistence type="predicted"/>
<evidence type="ECO:0000313" key="8">
    <source>
        <dbReference type="WBParaSite" id="ACRNAN_scaffold11766.g26547.t1"/>
    </source>
</evidence>
<dbReference type="GO" id="GO:0016020">
    <property type="term" value="C:membrane"/>
    <property type="evidence" value="ECO:0007669"/>
    <property type="project" value="UniProtKB-SubCell"/>
</dbReference>
<dbReference type="Gene3D" id="1.20.1070.10">
    <property type="entry name" value="Rhodopsin 7-helix transmembrane proteins"/>
    <property type="match status" value="1"/>
</dbReference>
<evidence type="ECO:0000256" key="3">
    <source>
        <dbReference type="ARBA" id="ARBA00022989"/>
    </source>
</evidence>
<protein>
    <submittedName>
        <fullName evidence="8">G-protein coupled receptors family 1 profile domain-containing protein</fullName>
    </submittedName>
</protein>
<evidence type="ECO:0000313" key="7">
    <source>
        <dbReference type="Proteomes" id="UP000887540"/>
    </source>
</evidence>
<evidence type="ECO:0000256" key="2">
    <source>
        <dbReference type="ARBA" id="ARBA00022692"/>
    </source>
</evidence>